<dbReference type="Proteomes" id="UP001383192">
    <property type="component" value="Unassembled WGS sequence"/>
</dbReference>
<keyword evidence="1" id="KW-0812">Transmembrane</keyword>
<feature type="transmembrane region" description="Helical" evidence="1">
    <location>
        <begin position="133"/>
        <end position="153"/>
    </location>
</feature>
<reference evidence="2 3" key="1">
    <citation type="submission" date="2024-01" db="EMBL/GenBank/DDBJ databases">
        <title>A draft genome for a cacao thread blight-causing isolate of Paramarasmius palmivorus.</title>
        <authorList>
            <person name="Baruah I.K."/>
            <person name="Bukari Y."/>
            <person name="Amoako-Attah I."/>
            <person name="Meinhardt L.W."/>
            <person name="Bailey B.A."/>
            <person name="Cohen S.P."/>
        </authorList>
    </citation>
    <scope>NUCLEOTIDE SEQUENCE [LARGE SCALE GENOMIC DNA]</scope>
    <source>
        <strain evidence="2 3">GH-12</strain>
    </source>
</reference>
<organism evidence="2 3">
    <name type="scientific">Paramarasmius palmivorus</name>
    <dbReference type="NCBI Taxonomy" id="297713"/>
    <lineage>
        <taxon>Eukaryota</taxon>
        <taxon>Fungi</taxon>
        <taxon>Dikarya</taxon>
        <taxon>Basidiomycota</taxon>
        <taxon>Agaricomycotina</taxon>
        <taxon>Agaricomycetes</taxon>
        <taxon>Agaricomycetidae</taxon>
        <taxon>Agaricales</taxon>
        <taxon>Marasmiineae</taxon>
        <taxon>Marasmiaceae</taxon>
        <taxon>Paramarasmius</taxon>
    </lineage>
</organism>
<gene>
    <name evidence="2" type="ORF">VNI00_017075</name>
</gene>
<dbReference type="EMBL" id="JAYKXP010000154">
    <property type="protein sequence ID" value="KAK7022040.1"/>
    <property type="molecule type" value="Genomic_DNA"/>
</dbReference>
<feature type="transmembrane region" description="Helical" evidence="1">
    <location>
        <begin position="12"/>
        <end position="38"/>
    </location>
</feature>
<evidence type="ECO:0000313" key="2">
    <source>
        <dbReference type="EMBL" id="KAK7022040.1"/>
    </source>
</evidence>
<keyword evidence="3" id="KW-1185">Reference proteome</keyword>
<dbReference type="AlphaFoldDB" id="A0AAW0BAM9"/>
<feature type="transmembrane region" description="Helical" evidence="1">
    <location>
        <begin position="50"/>
        <end position="79"/>
    </location>
</feature>
<comment type="caution">
    <text evidence="2">The sequence shown here is derived from an EMBL/GenBank/DDBJ whole genome shotgun (WGS) entry which is preliminary data.</text>
</comment>
<keyword evidence="1" id="KW-1133">Transmembrane helix</keyword>
<accession>A0AAW0BAM9</accession>
<feature type="transmembrane region" description="Helical" evidence="1">
    <location>
        <begin position="240"/>
        <end position="261"/>
    </location>
</feature>
<proteinExistence type="predicted"/>
<sequence>MADPARTFEECLYLANMLAGMIYAAELYLSFTTIHLLYHDRSKSRNQKIFYITYVVIILAAQTIVVATSAFAGWMMWIVHRDFPGGPMAWYSSNASKGWNNYAGIVSVKVTSWMANGLSIYRCYIIWGSKLPIIILPTLLLLASNAMTIMTLVQSAGNTVFNSNSATFLVAGISLSTALNLLLTTLICIRLLMARRRLRKLNIMVPQQYAGIVAIFVESSLPFGVFGIVFAVLLAMEITVYEIFSVIFSLYAGVAPLLILYRVAKGTAWSREDSETVFTTDLRFTMRTRDAEQGMRLENEIAPLSELKTHQSTDSSDASV</sequence>
<protein>
    <submittedName>
        <fullName evidence="2">Uncharacterized protein</fullName>
    </submittedName>
</protein>
<name>A0AAW0BAM9_9AGAR</name>
<feature type="transmembrane region" description="Helical" evidence="1">
    <location>
        <begin position="209"/>
        <end position="234"/>
    </location>
</feature>
<feature type="transmembrane region" description="Helical" evidence="1">
    <location>
        <begin position="165"/>
        <end position="189"/>
    </location>
</feature>
<evidence type="ECO:0000256" key="1">
    <source>
        <dbReference type="SAM" id="Phobius"/>
    </source>
</evidence>
<evidence type="ECO:0000313" key="3">
    <source>
        <dbReference type="Proteomes" id="UP001383192"/>
    </source>
</evidence>
<keyword evidence="1" id="KW-0472">Membrane</keyword>